<evidence type="ECO:0000313" key="13">
    <source>
        <dbReference type="EMBL" id="CAG5082517.1"/>
    </source>
</evidence>
<dbReference type="GO" id="GO:0005524">
    <property type="term" value="F:ATP binding"/>
    <property type="evidence" value="ECO:0007669"/>
    <property type="project" value="UniProtKB-KW"/>
</dbReference>
<dbReference type="EMBL" id="CAJNRD030001118">
    <property type="protein sequence ID" value="CAG5082517.1"/>
    <property type="molecule type" value="Genomic_DNA"/>
</dbReference>
<dbReference type="PRINTS" id="PR00986">
    <property type="entry name" value="TRNASYNTHVAL"/>
</dbReference>
<dbReference type="NCBIfam" id="TIGR00422">
    <property type="entry name" value="valS"/>
    <property type="match status" value="1"/>
</dbReference>
<keyword evidence="14" id="KW-1185">Reference proteome</keyword>
<dbReference type="InterPro" id="IPR033705">
    <property type="entry name" value="Anticodon_Ia_Val"/>
</dbReference>
<comment type="similarity">
    <text evidence="1 9">Belongs to the class-I aminoacyl-tRNA synthetase family.</text>
</comment>
<dbReference type="InterPro" id="IPR001412">
    <property type="entry name" value="aa-tRNA-synth_I_CS"/>
</dbReference>
<evidence type="ECO:0000313" key="14">
    <source>
        <dbReference type="Proteomes" id="UP000786811"/>
    </source>
</evidence>
<protein>
    <recommendedName>
        <fullName evidence="2">valine--tRNA ligase</fullName>
        <ecNumber evidence="2">6.1.1.9</ecNumber>
    </recommendedName>
    <alternativeName>
        <fullName evidence="8">Valyl-tRNA synthetase</fullName>
    </alternativeName>
</protein>
<dbReference type="GO" id="GO:0005829">
    <property type="term" value="C:cytosol"/>
    <property type="evidence" value="ECO:0007669"/>
    <property type="project" value="TreeGrafter"/>
</dbReference>
<dbReference type="PANTHER" id="PTHR11946">
    <property type="entry name" value="VALYL-TRNA SYNTHETASES"/>
    <property type="match status" value="1"/>
</dbReference>
<keyword evidence="10" id="KW-0175">Coiled coil</keyword>
<dbReference type="NCBIfam" id="NF004349">
    <property type="entry name" value="PRK05729.1"/>
    <property type="match status" value="1"/>
</dbReference>
<evidence type="ECO:0000259" key="11">
    <source>
        <dbReference type="Pfam" id="PF00133"/>
    </source>
</evidence>
<feature type="domain" description="Aminoacyl-tRNA synthetase class Ia" evidence="11">
    <location>
        <begin position="44"/>
        <end position="84"/>
    </location>
</feature>
<dbReference type="InterPro" id="IPR002303">
    <property type="entry name" value="Valyl-tRNA_ligase"/>
</dbReference>
<accession>A0A8J2H8J0</accession>
<dbReference type="Gene3D" id="3.90.740.10">
    <property type="entry name" value="Valyl/Leucyl/Isoleucyl-tRNA synthetase, editing domain"/>
    <property type="match status" value="1"/>
</dbReference>
<dbReference type="Proteomes" id="UP000786811">
    <property type="component" value="Unassembled WGS sequence"/>
</dbReference>
<evidence type="ECO:0000256" key="7">
    <source>
        <dbReference type="ARBA" id="ARBA00023146"/>
    </source>
</evidence>
<dbReference type="PANTHER" id="PTHR11946:SF109">
    <property type="entry name" value="VALINE--TRNA LIGASE"/>
    <property type="match status" value="1"/>
</dbReference>
<evidence type="ECO:0000256" key="10">
    <source>
        <dbReference type="SAM" id="Coils"/>
    </source>
</evidence>
<keyword evidence="7 9" id="KW-0030">Aminoacyl-tRNA synthetase</keyword>
<sequence length="928" mass="107575">MNFNKLNDLKRCFILYRTYCNKLNEARIADFPNTYETKGREEYWNEIWLKNNYFNPKNDNYQIKMLLPPPNVTGVLHLGHALTVAVEKNLLATKQLTRHDLGREKFLDCVEEWKQDKGDKIKKQLKNLGATLDWSHEYFTMSKEHNKAVNEAFVTLHQRNLVYRHKDLVNWSPTLRSTISDIEVESIEVDKKTDLKVPGYSKNVTFGEIADVAFKIKDCEDEITVSTTRVESMFGDVAIAVHPEDPRYSGYIGRQVWHPLRETFIPIIADSSVRQDFGTGAVKITPGHHHQDLEIARRNALEIIEVINEDGTMNERAKNYLGVHRFDVRRKLLDELTDRGIIRCIKDHAMVIPVCSRSGDVIEYMMREQWFVSMRKMAEKAMEAVTSHKLKLDPSRFEEMWLDYLGKTKDWCVSRQLWWGHRIPAYKCLGSQNENWVVASSLEEARDLAKKQFGATEVQQDDDVLDTWFSAGLLPLSAMGWPDDKYIKNYPLSLMETGHDIMMFWVARMVMLCSELVGKLPYNKVLLHGILCDAQGKKMSKSRGNVILPEYVVDGISLEGLNAKAEESFAAGILSKAELKRTLTVNSKMFGEGIDECGIDALRLTLSSHNIKNEKISFNVVECKTNKYFCNKMWQACKYVLLVTDDSVIEKPGNLTTVDKWVLSRLAFMVDTVNKSFEERNFHKAIKAFRQFFYYEFCNFFIEATKPGLQASNEDIFRSHRYSLIRCLEVSLRTISPVMPYLCEELYSRLAKKLPAFTQTPSIMKLKYPIFEEDDRDCKLEEKFSQVLKIILAVRNIYTYVNKSSILEVHIMTDGDNFELFEDNINVIIATTRISETKILPANTYVVKENSICSNESGYKLYYLLKDKQIAGQMTDKVENKKIKLEQNIEKLSKSLSQEKYKSEENRTKIENQMKHLQYELEKIPRFV</sequence>
<dbReference type="Gene3D" id="1.10.730.10">
    <property type="entry name" value="Isoleucyl-tRNA Synthetase, Domain 1"/>
    <property type="match status" value="1"/>
</dbReference>
<evidence type="ECO:0000256" key="9">
    <source>
        <dbReference type="RuleBase" id="RU363035"/>
    </source>
</evidence>
<proteinExistence type="inferred from homology"/>
<dbReference type="InterPro" id="IPR009080">
    <property type="entry name" value="tRNAsynth_Ia_anticodon-bd"/>
</dbReference>
<dbReference type="InterPro" id="IPR014729">
    <property type="entry name" value="Rossmann-like_a/b/a_fold"/>
</dbReference>
<dbReference type="Gene3D" id="3.40.50.620">
    <property type="entry name" value="HUPs"/>
    <property type="match status" value="2"/>
</dbReference>
<keyword evidence="6 9" id="KW-0648">Protein biosynthesis</keyword>
<keyword evidence="3 9" id="KW-0436">Ligase</keyword>
<evidence type="ECO:0000256" key="8">
    <source>
        <dbReference type="ARBA" id="ARBA00029936"/>
    </source>
</evidence>
<feature type="domain" description="Aminoacyl-tRNA synthetase class Ia" evidence="11">
    <location>
        <begin position="85"/>
        <end position="610"/>
    </location>
</feature>
<evidence type="ECO:0000256" key="3">
    <source>
        <dbReference type="ARBA" id="ARBA00022598"/>
    </source>
</evidence>
<feature type="domain" description="Methionyl/Valyl/Leucyl/Isoleucyl-tRNA synthetase anticodon-binding" evidence="12">
    <location>
        <begin position="659"/>
        <end position="799"/>
    </location>
</feature>
<evidence type="ECO:0000256" key="5">
    <source>
        <dbReference type="ARBA" id="ARBA00022840"/>
    </source>
</evidence>
<dbReference type="OrthoDB" id="629407at2759"/>
<evidence type="ECO:0000256" key="6">
    <source>
        <dbReference type="ARBA" id="ARBA00022917"/>
    </source>
</evidence>
<dbReference type="GO" id="GO:0002161">
    <property type="term" value="F:aminoacyl-tRNA deacylase activity"/>
    <property type="evidence" value="ECO:0007669"/>
    <property type="project" value="InterPro"/>
</dbReference>
<dbReference type="InterPro" id="IPR002300">
    <property type="entry name" value="aa-tRNA-synth_Ia"/>
</dbReference>
<evidence type="ECO:0000256" key="4">
    <source>
        <dbReference type="ARBA" id="ARBA00022741"/>
    </source>
</evidence>
<reference evidence="13" key="1">
    <citation type="submission" date="2021-04" db="EMBL/GenBank/DDBJ databases">
        <authorList>
            <person name="Chebbi M.A.C M."/>
        </authorList>
    </citation>
    <scope>NUCLEOTIDE SEQUENCE</scope>
</reference>
<gene>
    <name evidence="13" type="ORF">HICCMSTLAB_LOCUS3584</name>
</gene>
<dbReference type="InterPro" id="IPR009008">
    <property type="entry name" value="Val/Leu/Ile-tRNA-synth_edit"/>
</dbReference>
<dbReference type="SUPFAM" id="SSF47323">
    <property type="entry name" value="Anticodon-binding domain of a subclass of class I aminoacyl-tRNA synthetases"/>
    <property type="match status" value="1"/>
</dbReference>
<name>A0A8J2H8J0_COTCN</name>
<dbReference type="PROSITE" id="PS00178">
    <property type="entry name" value="AA_TRNA_LIGASE_I"/>
    <property type="match status" value="1"/>
</dbReference>
<dbReference type="GO" id="GO:0004832">
    <property type="term" value="F:valine-tRNA ligase activity"/>
    <property type="evidence" value="ECO:0007669"/>
    <property type="project" value="UniProtKB-EC"/>
</dbReference>
<keyword evidence="5 9" id="KW-0067">ATP-binding</keyword>
<keyword evidence="4 9" id="KW-0547">Nucleotide-binding</keyword>
<evidence type="ECO:0000256" key="2">
    <source>
        <dbReference type="ARBA" id="ARBA00013169"/>
    </source>
</evidence>
<dbReference type="InterPro" id="IPR013155">
    <property type="entry name" value="M/V/L/I-tRNA-synth_anticd-bd"/>
</dbReference>
<dbReference type="Pfam" id="PF00133">
    <property type="entry name" value="tRNA-synt_1"/>
    <property type="match status" value="2"/>
</dbReference>
<comment type="caution">
    <text evidence="13">The sequence shown here is derived from an EMBL/GenBank/DDBJ whole genome shotgun (WGS) entry which is preliminary data.</text>
</comment>
<evidence type="ECO:0000256" key="1">
    <source>
        <dbReference type="ARBA" id="ARBA00005594"/>
    </source>
</evidence>
<dbReference type="CDD" id="cd07962">
    <property type="entry name" value="Anticodon_Ia_Val"/>
    <property type="match status" value="1"/>
</dbReference>
<dbReference type="GO" id="GO:0006438">
    <property type="term" value="P:valyl-tRNA aminoacylation"/>
    <property type="evidence" value="ECO:0007669"/>
    <property type="project" value="InterPro"/>
</dbReference>
<dbReference type="AlphaFoldDB" id="A0A8J2H8J0"/>
<dbReference type="SUPFAM" id="SSF52374">
    <property type="entry name" value="Nucleotidylyl transferase"/>
    <property type="match status" value="1"/>
</dbReference>
<dbReference type="Pfam" id="PF08264">
    <property type="entry name" value="Anticodon_1"/>
    <property type="match status" value="1"/>
</dbReference>
<dbReference type="SUPFAM" id="SSF50677">
    <property type="entry name" value="ValRS/IleRS/LeuRS editing domain"/>
    <property type="match status" value="1"/>
</dbReference>
<dbReference type="EC" id="6.1.1.9" evidence="2"/>
<feature type="coiled-coil region" evidence="10">
    <location>
        <begin position="875"/>
        <end position="902"/>
    </location>
</feature>
<evidence type="ECO:0000259" key="12">
    <source>
        <dbReference type="Pfam" id="PF08264"/>
    </source>
</evidence>
<organism evidence="13 14">
    <name type="scientific">Cotesia congregata</name>
    <name type="common">Parasitoid wasp</name>
    <name type="synonym">Apanteles congregatus</name>
    <dbReference type="NCBI Taxonomy" id="51543"/>
    <lineage>
        <taxon>Eukaryota</taxon>
        <taxon>Metazoa</taxon>
        <taxon>Ecdysozoa</taxon>
        <taxon>Arthropoda</taxon>
        <taxon>Hexapoda</taxon>
        <taxon>Insecta</taxon>
        <taxon>Pterygota</taxon>
        <taxon>Neoptera</taxon>
        <taxon>Endopterygota</taxon>
        <taxon>Hymenoptera</taxon>
        <taxon>Apocrita</taxon>
        <taxon>Ichneumonoidea</taxon>
        <taxon>Braconidae</taxon>
        <taxon>Microgastrinae</taxon>
        <taxon>Cotesia</taxon>
    </lineage>
</organism>